<dbReference type="RefSeq" id="XP_036362544.1">
    <property type="nucleotide sequence ID" value="XM_036506651.1"/>
</dbReference>
<sequence>MSTLIALPMERSASSLNEAPIPKSHRIKIVVWNDLDPEQSESLMKAPTLKKVKDILAEIFKLTNYATVYKEKILLNLYTYSIQFAKEEKFKSEQLSAYFSIVKRVHEVCTESPFGNLDDTFNFFKDILLHHSVSRPPYSTELFSISEVRKISYHMINTYFRHFKLYKYAFTPQVQLDLALNYIGESESMTSQEIQVDSLKEKKVKSETETALSVAESIDEKEMALISEKEEAKKYLRKIITEFLQAKINELKITVNTKLKESEVMLNNKLEIAGYNEYLKRHTSRKFLKLGRRITTIEGCIKTKDKDKSSYY</sequence>
<dbReference type="KEGG" id="osn:115216216"/>
<dbReference type="InterPro" id="IPR032727">
    <property type="entry name" value="CLAMP"/>
</dbReference>
<evidence type="ECO:0000313" key="3">
    <source>
        <dbReference type="RefSeq" id="XP_036362544.1"/>
    </source>
</evidence>
<reference evidence="3" key="1">
    <citation type="submission" date="2025-08" db="UniProtKB">
        <authorList>
            <consortium name="RefSeq"/>
        </authorList>
    </citation>
    <scope>IDENTIFICATION</scope>
</reference>
<organism evidence="2 3">
    <name type="scientific">Octopus sinensis</name>
    <name type="common">East Asian common octopus</name>
    <dbReference type="NCBI Taxonomy" id="2607531"/>
    <lineage>
        <taxon>Eukaryota</taxon>
        <taxon>Metazoa</taxon>
        <taxon>Spiralia</taxon>
        <taxon>Lophotrochozoa</taxon>
        <taxon>Mollusca</taxon>
        <taxon>Cephalopoda</taxon>
        <taxon>Coleoidea</taxon>
        <taxon>Octopodiformes</taxon>
        <taxon>Octopoda</taxon>
        <taxon>Incirrata</taxon>
        <taxon>Octopodidae</taxon>
        <taxon>Octopus</taxon>
    </lineage>
</organism>
<dbReference type="PANTHER" id="PTHR28457:SF1">
    <property type="entry name" value="CILIA- AND FLAGELLA-ASSOCIATED PROTEIN 119"/>
    <property type="match status" value="1"/>
</dbReference>
<dbReference type="AlphaFoldDB" id="A0A7E6F491"/>
<name>A0A7E6F491_9MOLL</name>
<evidence type="ECO:0000313" key="2">
    <source>
        <dbReference type="Proteomes" id="UP000515154"/>
    </source>
</evidence>
<dbReference type="PANTHER" id="PTHR28457">
    <property type="entry name" value="COILED-COIL DOMAIN-CONTAINING PROTEIN 189"/>
    <property type="match status" value="1"/>
</dbReference>
<keyword evidence="2" id="KW-1185">Reference proteome</keyword>
<gene>
    <name evidence="3" type="primary">LOC115216216</name>
</gene>
<dbReference type="Pfam" id="PF14769">
    <property type="entry name" value="CLAMP"/>
    <property type="match status" value="1"/>
</dbReference>
<proteinExistence type="predicted"/>
<feature type="coiled-coil region" evidence="1">
    <location>
        <begin position="189"/>
        <end position="238"/>
    </location>
</feature>
<protein>
    <submittedName>
        <fullName evidence="3">Coiled-coil domain-containing protein 189-like isoform X1</fullName>
    </submittedName>
</protein>
<keyword evidence="1" id="KW-0175">Coiled coil</keyword>
<accession>A0A7E6F491</accession>
<evidence type="ECO:0000256" key="1">
    <source>
        <dbReference type="SAM" id="Coils"/>
    </source>
</evidence>
<dbReference type="Proteomes" id="UP000515154">
    <property type="component" value="Linkage group LG10"/>
</dbReference>